<dbReference type="EC" id="2.7.7.65" evidence="1"/>
<evidence type="ECO:0000256" key="3">
    <source>
        <dbReference type="SAM" id="Phobius"/>
    </source>
</evidence>
<keyword evidence="6" id="KW-1185">Reference proteome</keyword>
<proteinExistence type="predicted"/>
<dbReference type="EMBL" id="JAPYKS010000016">
    <property type="protein sequence ID" value="MEI9411360.1"/>
    <property type="molecule type" value="Genomic_DNA"/>
</dbReference>
<evidence type="ECO:0000256" key="1">
    <source>
        <dbReference type="ARBA" id="ARBA00012528"/>
    </source>
</evidence>
<dbReference type="SMART" id="SM00267">
    <property type="entry name" value="GGDEF"/>
    <property type="match status" value="1"/>
</dbReference>
<evidence type="ECO:0000313" key="6">
    <source>
        <dbReference type="Proteomes" id="UP001387293"/>
    </source>
</evidence>
<gene>
    <name evidence="5" type="ORF">O7A60_21680</name>
</gene>
<dbReference type="PANTHER" id="PTHR45138">
    <property type="entry name" value="REGULATORY COMPONENTS OF SENSORY TRANSDUCTION SYSTEM"/>
    <property type="match status" value="1"/>
</dbReference>
<dbReference type="CDD" id="cd01949">
    <property type="entry name" value="GGDEF"/>
    <property type="match status" value="1"/>
</dbReference>
<dbReference type="Proteomes" id="UP001387293">
    <property type="component" value="Unassembled WGS sequence"/>
</dbReference>
<dbReference type="RefSeq" id="WP_337107934.1">
    <property type="nucleotide sequence ID" value="NZ_JAPYKS010000016.1"/>
</dbReference>
<dbReference type="NCBIfam" id="TIGR00254">
    <property type="entry name" value="GGDEF"/>
    <property type="match status" value="1"/>
</dbReference>
<evidence type="ECO:0000256" key="2">
    <source>
        <dbReference type="ARBA" id="ARBA00034247"/>
    </source>
</evidence>
<name>A0ABU8L0Z8_9HYPH</name>
<feature type="transmembrane region" description="Helical" evidence="3">
    <location>
        <begin position="17"/>
        <end position="40"/>
    </location>
</feature>
<reference evidence="5 6" key="1">
    <citation type="submission" date="2022-12" db="EMBL/GenBank/DDBJ databases">
        <authorList>
            <person name="Muema E."/>
        </authorList>
    </citation>
    <scope>NUCLEOTIDE SEQUENCE [LARGE SCALE GENOMIC DNA]</scope>
    <source>
        <strain evidence="6">1326</strain>
    </source>
</reference>
<keyword evidence="3" id="KW-0812">Transmembrane</keyword>
<dbReference type="InterPro" id="IPR029787">
    <property type="entry name" value="Nucleotide_cyclase"/>
</dbReference>
<dbReference type="InterPro" id="IPR043128">
    <property type="entry name" value="Rev_trsase/Diguanyl_cyclase"/>
</dbReference>
<dbReference type="InterPro" id="IPR050469">
    <property type="entry name" value="Diguanylate_Cyclase"/>
</dbReference>
<sequence>MSNAAADVPAHHEWKNVAWLAFLGTIGSLCVSLILNYLLLFSETLTPFGRGMITATLLPLVICLPLFVFIGLKLAEIRRYRRELNRAATFDTLTGCLNGKVFTSLIERRAIKSSPPGERSGAFLVVHPEHLNAINLRFGLSWGDEALRLIASTIRSCVRSQDVVGRIGASMFGVFLPGTSEAEARTVGERIRASVSQVYFAPQGAEEILAVTVGGVIFEQDLDFEDMFRPAEESLSGKGGFALSRIQPASA</sequence>
<feature type="domain" description="GGDEF" evidence="4">
    <location>
        <begin position="119"/>
        <end position="248"/>
    </location>
</feature>
<keyword evidence="3" id="KW-0472">Membrane</keyword>
<dbReference type="Gene3D" id="3.30.70.270">
    <property type="match status" value="1"/>
</dbReference>
<dbReference type="SUPFAM" id="SSF55073">
    <property type="entry name" value="Nucleotide cyclase"/>
    <property type="match status" value="1"/>
</dbReference>
<organism evidence="5 6">
    <name type="scientific">Mesorhizobium salmacidum</name>
    <dbReference type="NCBI Taxonomy" id="3015171"/>
    <lineage>
        <taxon>Bacteria</taxon>
        <taxon>Pseudomonadati</taxon>
        <taxon>Pseudomonadota</taxon>
        <taxon>Alphaproteobacteria</taxon>
        <taxon>Hyphomicrobiales</taxon>
        <taxon>Phyllobacteriaceae</taxon>
        <taxon>Mesorhizobium</taxon>
    </lineage>
</organism>
<feature type="transmembrane region" description="Helical" evidence="3">
    <location>
        <begin position="52"/>
        <end position="72"/>
    </location>
</feature>
<evidence type="ECO:0000313" key="5">
    <source>
        <dbReference type="EMBL" id="MEI9411360.1"/>
    </source>
</evidence>
<evidence type="ECO:0000259" key="4">
    <source>
        <dbReference type="PROSITE" id="PS50887"/>
    </source>
</evidence>
<keyword evidence="3" id="KW-1133">Transmembrane helix</keyword>
<dbReference type="Pfam" id="PF00990">
    <property type="entry name" value="GGDEF"/>
    <property type="match status" value="1"/>
</dbReference>
<comment type="catalytic activity">
    <reaction evidence="2">
        <text>2 GTP = 3',3'-c-di-GMP + 2 diphosphate</text>
        <dbReference type="Rhea" id="RHEA:24898"/>
        <dbReference type="ChEBI" id="CHEBI:33019"/>
        <dbReference type="ChEBI" id="CHEBI:37565"/>
        <dbReference type="ChEBI" id="CHEBI:58805"/>
        <dbReference type="EC" id="2.7.7.65"/>
    </reaction>
</comment>
<dbReference type="PROSITE" id="PS50887">
    <property type="entry name" value="GGDEF"/>
    <property type="match status" value="1"/>
</dbReference>
<dbReference type="InterPro" id="IPR000160">
    <property type="entry name" value="GGDEF_dom"/>
</dbReference>
<dbReference type="PANTHER" id="PTHR45138:SF9">
    <property type="entry name" value="DIGUANYLATE CYCLASE DGCM-RELATED"/>
    <property type="match status" value="1"/>
</dbReference>
<comment type="caution">
    <text evidence="5">The sequence shown here is derived from an EMBL/GenBank/DDBJ whole genome shotgun (WGS) entry which is preliminary data.</text>
</comment>
<protein>
    <recommendedName>
        <fullName evidence="1">diguanylate cyclase</fullName>
        <ecNumber evidence="1">2.7.7.65</ecNumber>
    </recommendedName>
</protein>
<accession>A0ABU8L0Z8</accession>